<dbReference type="PROSITE" id="PS50925">
    <property type="entry name" value="BLUF"/>
    <property type="match status" value="1"/>
</dbReference>
<dbReference type="Pfam" id="PF04940">
    <property type="entry name" value="BLUF"/>
    <property type="match status" value="1"/>
</dbReference>
<feature type="domain" description="BLUF" evidence="1">
    <location>
        <begin position="1"/>
        <end position="92"/>
    </location>
</feature>
<dbReference type="GO" id="GO:0071949">
    <property type="term" value="F:FAD binding"/>
    <property type="evidence" value="ECO:0007669"/>
    <property type="project" value="InterPro"/>
</dbReference>
<gene>
    <name evidence="2" type="ORF">MIT9_P2059</name>
</gene>
<reference evidence="3" key="1">
    <citation type="journal article" date="2024" name="Int. J. Syst. Evol. Microbiol.">
        <title>Methylomarinovum tepidoasis sp. nov., a moderately thermophilic methanotroph of the family Methylothermaceae isolated from a deep-sea hydrothermal field.</title>
        <authorList>
            <person name="Hirayama H."/>
            <person name="Takaki Y."/>
            <person name="Abe M."/>
            <person name="Miyazaki M."/>
            <person name="Uematsu K."/>
            <person name="Matsui Y."/>
            <person name="Takai K."/>
        </authorList>
    </citation>
    <scope>NUCLEOTIDE SEQUENCE [LARGE SCALE GENOMIC DNA]</scope>
    <source>
        <strain evidence="3">IT-9</strain>
    </source>
</reference>
<dbReference type="InterPro" id="IPR007024">
    <property type="entry name" value="BLUF_domain"/>
</dbReference>
<accession>A0AAU9BU55</accession>
<dbReference type="Proteomes" id="UP001321825">
    <property type="component" value="Chromosome"/>
</dbReference>
<proteinExistence type="predicted"/>
<dbReference type="SMART" id="SM01034">
    <property type="entry name" value="BLUF"/>
    <property type="match status" value="1"/>
</dbReference>
<evidence type="ECO:0000259" key="1">
    <source>
        <dbReference type="PROSITE" id="PS50925"/>
    </source>
</evidence>
<protein>
    <recommendedName>
        <fullName evidence="1">BLUF domain-containing protein</fullName>
    </recommendedName>
</protein>
<dbReference type="KEGG" id="mcau:MIT9_P2059"/>
<sequence length="174" mass="20254">MIRLSYISQAARAFGDEELDAMLEKFRANNRARDISGVLYQGNGMFMQVLEGPKEAVEETFRRIRKDPRHHDVHLIEKTPIEKRRFGDFGMAFNRLRDEDFRTLAQEMGASEKILKRQQTLIEGMSHKLKEEADRRASHMELPLHHEDRLIRSLHHVIHVAVKGLAVLMTMVIV</sequence>
<evidence type="ECO:0000313" key="2">
    <source>
        <dbReference type="EMBL" id="BCX82473.1"/>
    </source>
</evidence>
<organism evidence="2 3">
    <name type="scientific">Methylomarinovum caldicuralii</name>
    <dbReference type="NCBI Taxonomy" id="438856"/>
    <lineage>
        <taxon>Bacteria</taxon>
        <taxon>Pseudomonadati</taxon>
        <taxon>Pseudomonadota</taxon>
        <taxon>Gammaproteobacteria</taxon>
        <taxon>Methylococcales</taxon>
        <taxon>Methylothermaceae</taxon>
        <taxon>Methylomarinovum</taxon>
    </lineage>
</organism>
<dbReference type="SUPFAM" id="SSF54975">
    <property type="entry name" value="Acylphosphatase/BLUF domain-like"/>
    <property type="match status" value="1"/>
</dbReference>
<dbReference type="RefSeq" id="WP_317704873.1">
    <property type="nucleotide sequence ID" value="NZ_AP024714.1"/>
</dbReference>
<dbReference type="InterPro" id="IPR036046">
    <property type="entry name" value="Acylphosphatase-like_dom_sf"/>
</dbReference>
<keyword evidence="3" id="KW-1185">Reference proteome</keyword>
<dbReference type="Gene3D" id="3.30.70.100">
    <property type="match status" value="1"/>
</dbReference>
<evidence type="ECO:0000313" key="3">
    <source>
        <dbReference type="Proteomes" id="UP001321825"/>
    </source>
</evidence>
<dbReference type="AlphaFoldDB" id="A0AAU9BU55"/>
<dbReference type="EMBL" id="AP024714">
    <property type="protein sequence ID" value="BCX82473.1"/>
    <property type="molecule type" value="Genomic_DNA"/>
</dbReference>
<name>A0AAU9BU55_9GAMM</name>
<dbReference type="GO" id="GO:0009882">
    <property type="term" value="F:blue light photoreceptor activity"/>
    <property type="evidence" value="ECO:0007669"/>
    <property type="project" value="InterPro"/>
</dbReference>